<reference evidence="1 2" key="1">
    <citation type="submission" date="2020-02" db="EMBL/GenBank/DDBJ databases">
        <title>Nitrogenibacter mangrovi gen. nov., sp. nov. isolated from mangrove sediment, a denitrifying betaproteobacterium.</title>
        <authorList>
            <person name="Liao H."/>
            <person name="Tian Y."/>
        </authorList>
    </citation>
    <scope>NUCLEOTIDE SEQUENCE [LARGE SCALE GENOMIC DNA]</scope>
    <source>
        <strain evidence="1 2">M9-3-2</strain>
    </source>
</reference>
<protein>
    <submittedName>
        <fullName evidence="1">FecR domain-containing protein</fullName>
    </submittedName>
</protein>
<dbReference type="RefSeq" id="WP_173767588.1">
    <property type="nucleotide sequence ID" value="NZ_CP048836.1"/>
</dbReference>
<dbReference type="KEGG" id="azq:G3580_17255"/>
<keyword evidence="2" id="KW-1185">Reference proteome</keyword>
<dbReference type="EMBL" id="CP048836">
    <property type="protein sequence ID" value="QID19211.1"/>
    <property type="molecule type" value="Genomic_DNA"/>
</dbReference>
<dbReference type="AlphaFoldDB" id="A0A6C1B688"/>
<evidence type="ECO:0000313" key="1">
    <source>
        <dbReference type="EMBL" id="QID19211.1"/>
    </source>
</evidence>
<proteinExistence type="predicted"/>
<sequence length="386" mass="41104">MTATTRAPLRVFLILLLGAALSGCGPALNKVVREHPGGGFVSVDAATAGQLVSVTRGGRALDVRLPLMLQPGDIIETGAGGAVLRLDNGEAVLAPRTKVRLGSLEVFFGRVLASVRGLFRVEDESVAADVEGTRFLFESSPGRSMRVVVLDGVVRCSSRQDRWAPMRVAAGRQMTLNYRGARAPVVNPVSEAEMARIDQWAQTIRNAPKAGWCCAGGRVYPALSNACGGHFEESQRTAEYQCTRGWCCAGGQVSASLRAECRGSFHVSQREAVAACTEPTGWCCVNGQVIQTTRSRCAGQFFGNDANAAQRACTPPPAATPPSRTGTVTQPVVPINPNLLRIYQATPVWCCIRGQVSQTNRATCAERGGTAYPDADTARQRCVVIK</sequence>
<name>A0A6C1B688_9RHOO</name>
<accession>A0A6C1B688</accession>
<organism evidence="1 2">
    <name type="scientific">Nitrogeniibacter mangrovi</name>
    <dbReference type="NCBI Taxonomy" id="2016596"/>
    <lineage>
        <taxon>Bacteria</taxon>
        <taxon>Pseudomonadati</taxon>
        <taxon>Pseudomonadota</taxon>
        <taxon>Betaproteobacteria</taxon>
        <taxon>Rhodocyclales</taxon>
        <taxon>Zoogloeaceae</taxon>
        <taxon>Nitrogeniibacter</taxon>
    </lineage>
</organism>
<dbReference type="PROSITE" id="PS51257">
    <property type="entry name" value="PROKAR_LIPOPROTEIN"/>
    <property type="match status" value="1"/>
</dbReference>
<dbReference type="Proteomes" id="UP000501991">
    <property type="component" value="Chromosome"/>
</dbReference>
<gene>
    <name evidence="1" type="ORF">G3580_17255</name>
</gene>
<evidence type="ECO:0000313" key="2">
    <source>
        <dbReference type="Proteomes" id="UP000501991"/>
    </source>
</evidence>